<reference evidence="3" key="1">
    <citation type="submission" date="2021-06" db="EMBL/GenBank/DDBJ databases">
        <authorList>
            <person name="Kallberg Y."/>
            <person name="Tangrot J."/>
            <person name="Rosling A."/>
        </authorList>
    </citation>
    <scope>NUCLEOTIDE SEQUENCE</scope>
    <source>
        <strain evidence="3">MA453B</strain>
    </source>
</reference>
<dbReference type="PROSITE" id="PS50934">
    <property type="entry name" value="SWIRM"/>
    <property type="match status" value="1"/>
</dbReference>
<accession>A0A9N9GE37</accession>
<dbReference type="InterPro" id="IPR007526">
    <property type="entry name" value="SWIRM"/>
</dbReference>
<evidence type="ECO:0000313" key="3">
    <source>
        <dbReference type="EMBL" id="CAG8600958.1"/>
    </source>
</evidence>
<feature type="region of interest" description="Disordered" evidence="1">
    <location>
        <begin position="1"/>
        <end position="28"/>
    </location>
</feature>
<comment type="caution">
    <text evidence="3">The sequence shown here is derived from an EMBL/GenBank/DDBJ whole genome shotgun (WGS) entry which is preliminary data.</text>
</comment>
<dbReference type="Pfam" id="PF04433">
    <property type="entry name" value="SWIRM"/>
    <property type="match status" value="1"/>
</dbReference>
<sequence>MTLPYQNNNNNPFVSSMMSPPPSPKKSVVDTTTLEKATISREINTLLNETTTTEKPKELVEKTIKPKTTVNQQPKPKHKSEHMTNTNMKSMTSMKNDNHITIFQKSRNRIHRIRKNPYPMKSPTKSSPGITLKLDVFTPFKEDPMALLHINKPYQTLTSECSTPSLTSFNSYFNSSPDSTPPSIMADRGLLDTTFNTVTSGEIKSIRLPPPPPMEWDKLIENINEMRLNNNILNNITPKISWKGQPLTISHLPHFNALHRKEVEVASTLRLTPVQYLTAKHTLVSAAQRYVQKSLPFRKSDAQKLLRIDVNKASKLWEFFQQVKWI</sequence>
<dbReference type="GO" id="GO:0003713">
    <property type="term" value="F:transcription coactivator activity"/>
    <property type="evidence" value="ECO:0007669"/>
    <property type="project" value="TreeGrafter"/>
</dbReference>
<evidence type="ECO:0000259" key="2">
    <source>
        <dbReference type="PROSITE" id="PS50934"/>
    </source>
</evidence>
<dbReference type="PANTHER" id="PTHR12374:SF21">
    <property type="entry name" value="SWIRM DOMAIN-CONTAINING PROTEIN FUN19-RELATED"/>
    <property type="match status" value="1"/>
</dbReference>
<organism evidence="3 4">
    <name type="scientific">Dentiscutata erythropus</name>
    <dbReference type="NCBI Taxonomy" id="1348616"/>
    <lineage>
        <taxon>Eukaryota</taxon>
        <taxon>Fungi</taxon>
        <taxon>Fungi incertae sedis</taxon>
        <taxon>Mucoromycota</taxon>
        <taxon>Glomeromycotina</taxon>
        <taxon>Glomeromycetes</taxon>
        <taxon>Diversisporales</taxon>
        <taxon>Gigasporaceae</taxon>
        <taxon>Dentiscutata</taxon>
    </lineage>
</organism>
<dbReference type="InterPro" id="IPR036388">
    <property type="entry name" value="WH-like_DNA-bd_sf"/>
</dbReference>
<dbReference type="Proteomes" id="UP000789405">
    <property type="component" value="Unassembled WGS sequence"/>
</dbReference>
<dbReference type="AlphaFoldDB" id="A0A9N9GE37"/>
<name>A0A9N9GE37_9GLOM</name>
<dbReference type="FunFam" id="1.10.10.10:FF:000087">
    <property type="entry name" value="Transcriptional adapter 2"/>
    <property type="match status" value="1"/>
</dbReference>
<dbReference type="SUPFAM" id="SSF46689">
    <property type="entry name" value="Homeodomain-like"/>
    <property type="match status" value="1"/>
</dbReference>
<evidence type="ECO:0000313" key="4">
    <source>
        <dbReference type="Proteomes" id="UP000789405"/>
    </source>
</evidence>
<dbReference type="PANTHER" id="PTHR12374">
    <property type="entry name" value="TRANSCRIPTIONAL ADAPTOR 2 ADA2 -RELATED"/>
    <property type="match status" value="1"/>
</dbReference>
<evidence type="ECO:0000256" key="1">
    <source>
        <dbReference type="SAM" id="MobiDB-lite"/>
    </source>
</evidence>
<dbReference type="GO" id="GO:0006357">
    <property type="term" value="P:regulation of transcription by RNA polymerase II"/>
    <property type="evidence" value="ECO:0007669"/>
    <property type="project" value="TreeGrafter"/>
</dbReference>
<protein>
    <submittedName>
        <fullName evidence="3">11181_t:CDS:1</fullName>
    </submittedName>
</protein>
<dbReference type="GO" id="GO:0006338">
    <property type="term" value="P:chromatin remodeling"/>
    <property type="evidence" value="ECO:0007669"/>
    <property type="project" value="TreeGrafter"/>
</dbReference>
<gene>
    <name evidence="3" type="ORF">DERYTH_LOCUS7637</name>
</gene>
<feature type="compositionally biased region" description="Low complexity" evidence="1">
    <location>
        <begin position="7"/>
        <end position="18"/>
    </location>
</feature>
<dbReference type="GO" id="GO:0070210">
    <property type="term" value="C:Rpd3L-Expanded complex"/>
    <property type="evidence" value="ECO:0007669"/>
    <property type="project" value="TreeGrafter"/>
</dbReference>
<dbReference type="InterPro" id="IPR009057">
    <property type="entry name" value="Homeodomain-like_sf"/>
</dbReference>
<dbReference type="Gene3D" id="1.10.10.10">
    <property type="entry name" value="Winged helix-like DNA-binding domain superfamily/Winged helix DNA-binding domain"/>
    <property type="match status" value="1"/>
</dbReference>
<dbReference type="OrthoDB" id="5598695at2759"/>
<dbReference type="GO" id="GO:0003682">
    <property type="term" value="F:chromatin binding"/>
    <property type="evidence" value="ECO:0007669"/>
    <property type="project" value="TreeGrafter"/>
</dbReference>
<keyword evidence="4" id="KW-1185">Reference proteome</keyword>
<proteinExistence type="predicted"/>
<dbReference type="EMBL" id="CAJVPY010003760">
    <property type="protein sequence ID" value="CAG8600958.1"/>
    <property type="molecule type" value="Genomic_DNA"/>
</dbReference>
<feature type="domain" description="SWIRM" evidence="2">
    <location>
        <begin position="238"/>
        <end position="326"/>
    </location>
</feature>